<dbReference type="Proteomes" id="UP000307440">
    <property type="component" value="Unassembled WGS sequence"/>
</dbReference>
<keyword evidence="2" id="KW-1133">Transmembrane helix</keyword>
<evidence type="ECO:0000313" key="3">
    <source>
        <dbReference type="EMBL" id="TFK30230.1"/>
    </source>
</evidence>
<organism evidence="3 4">
    <name type="scientific">Coprinopsis marcescibilis</name>
    <name type="common">Agaric fungus</name>
    <name type="synonym">Psathyrella marcescibilis</name>
    <dbReference type="NCBI Taxonomy" id="230819"/>
    <lineage>
        <taxon>Eukaryota</taxon>
        <taxon>Fungi</taxon>
        <taxon>Dikarya</taxon>
        <taxon>Basidiomycota</taxon>
        <taxon>Agaricomycotina</taxon>
        <taxon>Agaricomycetes</taxon>
        <taxon>Agaricomycetidae</taxon>
        <taxon>Agaricales</taxon>
        <taxon>Agaricineae</taxon>
        <taxon>Psathyrellaceae</taxon>
        <taxon>Coprinopsis</taxon>
    </lineage>
</organism>
<protein>
    <recommendedName>
        <fullName evidence="5">Transmembrane protein</fullName>
    </recommendedName>
</protein>
<gene>
    <name evidence="3" type="ORF">FA15DRAFT_663612</name>
</gene>
<accession>A0A5C3LBR5</accession>
<dbReference type="AlphaFoldDB" id="A0A5C3LBR5"/>
<dbReference type="Gene3D" id="2.60.120.260">
    <property type="entry name" value="Galactose-binding domain-like"/>
    <property type="match status" value="2"/>
</dbReference>
<keyword evidence="4" id="KW-1185">Reference proteome</keyword>
<feature type="compositionally biased region" description="Gly residues" evidence="1">
    <location>
        <begin position="285"/>
        <end position="294"/>
    </location>
</feature>
<dbReference type="EMBL" id="ML210147">
    <property type="protein sequence ID" value="TFK30230.1"/>
    <property type="molecule type" value="Genomic_DNA"/>
</dbReference>
<evidence type="ECO:0000256" key="1">
    <source>
        <dbReference type="SAM" id="MobiDB-lite"/>
    </source>
</evidence>
<sequence>MSRLRSVFFDDTDQNINYNGQWDQDFEQYTDDVGLVFRGSQQRSAGAASMSFSFIGTSIAALGRSHMIEGGPEWKCYVDGEEIDRVPLERTTPVNNYKLCNTTSLTPTRHQFSLEVEASEETPFWLDRLSITPVQNMSYTNHYARIGPLDPSLLYVAGQWVGAQERYTTQPGSAVLVSFNGTRLTWITKKLTDEPRGISSGVYTLDNNPPVPFNITGRGSKNEGLRVLFETEQFPPGPHRLNATFLGFSAPLVLDSVWVENGDVLTPEGMVVHPDTVLGNDSESGNGGSGGGSGQSKPNRVGVIVGGALGGLAGLVLLAGLMFYFYKRWRRGKEKAAYLDVANQFTATGYQPNSYTQLGPLYGGPVATPYFSVPSTDLDNQQYGPYTKSELPDQYSYPPTQHAGASANPGPSLSWSVSDGEPSTGIAVGARGTSEKARLANSLRAVNASETMNTSGTLGGTDSSNYTHERSTSDGSIYPPALAELVRRGDSSDLPQLLQHRDSGLRIPQKAVEELPPTYTQS</sequence>
<evidence type="ECO:0000256" key="2">
    <source>
        <dbReference type="SAM" id="Phobius"/>
    </source>
</evidence>
<feature type="compositionally biased region" description="Polar residues" evidence="1">
    <location>
        <begin position="373"/>
        <end position="384"/>
    </location>
</feature>
<evidence type="ECO:0000313" key="4">
    <source>
        <dbReference type="Proteomes" id="UP000307440"/>
    </source>
</evidence>
<dbReference type="OrthoDB" id="3013353at2759"/>
<keyword evidence="2" id="KW-0472">Membrane</keyword>
<reference evidence="3 4" key="1">
    <citation type="journal article" date="2019" name="Nat. Ecol. Evol.">
        <title>Megaphylogeny resolves global patterns of mushroom evolution.</title>
        <authorList>
            <person name="Varga T."/>
            <person name="Krizsan K."/>
            <person name="Foldi C."/>
            <person name="Dima B."/>
            <person name="Sanchez-Garcia M."/>
            <person name="Sanchez-Ramirez S."/>
            <person name="Szollosi G.J."/>
            <person name="Szarkandi J.G."/>
            <person name="Papp V."/>
            <person name="Albert L."/>
            <person name="Andreopoulos W."/>
            <person name="Angelini C."/>
            <person name="Antonin V."/>
            <person name="Barry K.W."/>
            <person name="Bougher N.L."/>
            <person name="Buchanan P."/>
            <person name="Buyck B."/>
            <person name="Bense V."/>
            <person name="Catcheside P."/>
            <person name="Chovatia M."/>
            <person name="Cooper J."/>
            <person name="Damon W."/>
            <person name="Desjardin D."/>
            <person name="Finy P."/>
            <person name="Geml J."/>
            <person name="Haridas S."/>
            <person name="Hughes K."/>
            <person name="Justo A."/>
            <person name="Karasinski D."/>
            <person name="Kautmanova I."/>
            <person name="Kiss B."/>
            <person name="Kocsube S."/>
            <person name="Kotiranta H."/>
            <person name="LaButti K.M."/>
            <person name="Lechner B.E."/>
            <person name="Liimatainen K."/>
            <person name="Lipzen A."/>
            <person name="Lukacs Z."/>
            <person name="Mihaltcheva S."/>
            <person name="Morgado L.N."/>
            <person name="Niskanen T."/>
            <person name="Noordeloos M.E."/>
            <person name="Ohm R.A."/>
            <person name="Ortiz-Santana B."/>
            <person name="Ovrebo C."/>
            <person name="Racz N."/>
            <person name="Riley R."/>
            <person name="Savchenko A."/>
            <person name="Shiryaev A."/>
            <person name="Soop K."/>
            <person name="Spirin V."/>
            <person name="Szebenyi C."/>
            <person name="Tomsovsky M."/>
            <person name="Tulloss R.E."/>
            <person name="Uehling J."/>
            <person name="Grigoriev I.V."/>
            <person name="Vagvolgyi C."/>
            <person name="Papp T."/>
            <person name="Martin F.M."/>
            <person name="Miettinen O."/>
            <person name="Hibbett D.S."/>
            <person name="Nagy L.G."/>
        </authorList>
    </citation>
    <scope>NUCLEOTIDE SEQUENCE [LARGE SCALE GENOMIC DNA]</scope>
    <source>
        <strain evidence="3 4">CBS 121175</strain>
    </source>
</reference>
<feature type="region of interest" description="Disordered" evidence="1">
    <location>
        <begin position="276"/>
        <end position="297"/>
    </location>
</feature>
<feature type="transmembrane region" description="Helical" evidence="2">
    <location>
        <begin position="303"/>
        <end position="326"/>
    </location>
</feature>
<name>A0A5C3LBR5_COPMA</name>
<proteinExistence type="predicted"/>
<dbReference type="STRING" id="230819.A0A5C3LBR5"/>
<feature type="region of interest" description="Disordered" evidence="1">
    <location>
        <begin position="452"/>
        <end position="522"/>
    </location>
</feature>
<keyword evidence="2" id="KW-0812">Transmembrane</keyword>
<evidence type="ECO:0008006" key="5">
    <source>
        <dbReference type="Google" id="ProtNLM"/>
    </source>
</evidence>
<feature type="region of interest" description="Disordered" evidence="1">
    <location>
        <begin position="373"/>
        <end position="420"/>
    </location>
</feature>
<feature type="compositionally biased region" description="Polar residues" evidence="1">
    <location>
        <begin position="452"/>
        <end position="466"/>
    </location>
</feature>